<dbReference type="GO" id="GO:0004571">
    <property type="term" value="F:mannosyl-oligosaccharide 1,2-alpha-mannosidase activity"/>
    <property type="evidence" value="ECO:0007669"/>
    <property type="project" value="InterPro"/>
</dbReference>
<evidence type="ECO:0000256" key="1">
    <source>
        <dbReference type="ARBA" id="ARBA00004240"/>
    </source>
</evidence>
<feature type="active site" description="Proton donor" evidence="5">
    <location>
        <position position="375"/>
    </location>
</feature>
<evidence type="ECO:0000313" key="9">
    <source>
        <dbReference type="Proteomes" id="UP000439903"/>
    </source>
</evidence>
<sequence length="577" mass="65987">MRLHTISCSLLGLIWTWGFSIVPITQPLLSMQVASMTDQRRLELMGEAKEMFYHGFNKYMNHAFPKDELNPLKCSGRGSDKTNPNNIIINDVLGDYSLTLIDSLDSFVVFNDKAGFESAIRNVIEHVSFNVNSKVQVFEANIRVLGGLLSGHLFATDPRFGFKIDGYNNELLELAYDLGQRLLPAFQNSKTGIPYPRVNLRYGVPKSETRETCTAGAGTLILEFGVLSRLMNDTKFENVARRALFSIWNRRTDLDLVGNVINIQTGQWIHTAASTGAGIDSFYEYLLKAYVLFGESEYLHIFNEAYSAVLRYIRDETGYLYRNVNILNGGLMSAWVDSLSAYFPGLQVLAGDLDNAIKSHLFYYNIWRKYRALPERFNFHLRNVEIASYPLRPEFIESTYFLYRATKDPFYLHVGEMVLEDLQSYARVECGFASVKDVLTKKLEGRMESFALSETFKYLYLLFDTENVFNKLDDNFVFTTEAHIFPLTAQYWKKTWKHKDNFTCSAYKNPKKLASSILERPDADIARELVGFEEMSLPFLDPYGYCEAPQADPLILDVSYGEAPDSDGQLVIHVQYR</sequence>
<dbReference type="AlphaFoldDB" id="A0A8H4A437"/>
<comment type="subcellular location">
    <subcellularLocation>
        <location evidence="1">Endoplasmic reticulum</location>
    </subcellularLocation>
</comment>
<feature type="active site" description="Proton donor" evidence="5">
    <location>
        <position position="139"/>
    </location>
</feature>
<dbReference type="InterPro" id="IPR044674">
    <property type="entry name" value="EDEM1/2/3"/>
</dbReference>
<keyword evidence="9" id="KW-1185">Reference proteome</keyword>
<dbReference type="EC" id="3.2.1.-" evidence="7"/>
<keyword evidence="7" id="KW-0378">Hydrolase</keyword>
<keyword evidence="6" id="KW-0479">Metal-binding</keyword>
<evidence type="ECO:0000256" key="4">
    <source>
        <dbReference type="ARBA" id="ARBA00023180"/>
    </source>
</evidence>
<evidence type="ECO:0000256" key="5">
    <source>
        <dbReference type="PIRSR" id="PIRSR601382-1"/>
    </source>
</evidence>
<dbReference type="Proteomes" id="UP000439903">
    <property type="component" value="Unassembled WGS sequence"/>
</dbReference>
<dbReference type="SUPFAM" id="SSF48225">
    <property type="entry name" value="Seven-hairpin glycosidases"/>
    <property type="match status" value="1"/>
</dbReference>
<comment type="caution">
    <text evidence="8">The sequence shown here is derived from an EMBL/GenBank/DDBJ whole genome shotgun (WGS) entry which is preliminary data.</text>
</comment>
<dbReference type="GO" id="GO:0016020">
    <property type="term" value="C:membrane"/>
    <property type="evidence" value="ECO:0007669"/>
    <property type="project" value="InterPro"/>
</dbReference>
<feature type="active site" evidence="5">
    <location>
        <position position="394"/>
    </location>
</feature>
<keyword evidence="7" id="KW-0326">Glycosidase</keyword>
<dbReference type="PRINTS" id="PR00747">
    <property type="entry name" value="GLYHDRLASE47"/>
</dbReference>
<keyword evidence="6" id="KW-0106">Calcium</keyword>
<feature type="binding site" evidence="6">
    <location>
        <position position="480"/>
    </location>
    <ligand>
        <name>Ca(2+)</name>
        <dbReference type="ChEBI" id="CHEBI:29108"/>
    </ligand>
</feature>
<dbReference type="InterPro" id="IPR036026">
    <property type="entry name" value="Seven-hairpin_glycosidases"/>
</dbReference>
<dbReference type="GO" id="GO:1904380">
    <property type="term" value="P:endoplasmic reticulum mannose trimming"/>
    <property type="evidence" value="ECO:0007669"/>
    <property type="project" value="InterPro"/>
</dbReference>
<dbReference type="PANTHER" id="PTHR45679:SF5">
    <property type="entry name" value="ER DEGRADATION-ENHANCING ALPHA-MANNOSIDASE-LIKE PROTEIN 1"/>
    <property type="match status" value="1"/>
</dbReference>
<comment type="similarity">
    <text evidence="2 7">Belongs to the glycosyl hydrolase 47 family.</text>
</comment>
<accession>A0A8H4A437</accession>
<evidence type="ECO:0000256" key="3">
    <source>
        <dbReference type="ARBA" id="ARBA00022824"/>
    </source>
</evidence>
<name>A0A8H4A437_GIGMA</name>
<dbReference type="GO" id="GO:0044322">
    <property type="term" value="C:endoplasmic reticulum quality control compartment"/>
    <property type="evidence" value="ECO:0007669"/>
    <property type="project" value="GOC"/>
</dbReference>
<keyword evidence="4" id="KW-0325">Glycoprotein</keyword>
<gene>
    <name evidence="8" type="ORF">F8M41_006044</name>
</gene>
<dbReference type="GO" id="GO:0036503">
    <property type="term" value="P:ERAD pathway"/>
    <property type="evidence" value="ECO:0007669"/>
    <property type="project" value="UniProtKB-ARBA"/>
</dbReference>
<keyword evidence="3" id="KW-0256">Endoplasmic reticulum</keyword>
<feature type="active site" evidence="5">
    <location>
        <position position="280"/>
    </location>
</feature>
<protein>
    <recommendedName>
        <fullName evidence="7">alpha-1,2-Mannosidase</fullName>
        <ecNumber evidence="7">3.2.1.-</ecNumber>
    </recommendedName>
</protein>
<evidence type="ECO:0000313" key="8">
    <source>
        <dbReference type="EMBL" id="KAF0427421.1"/>
    </source>
</evidence>
<dbReference type="GO" id="GO:0005975">
    <property type="term" value="P:carbohydrate metabolic process"/>
    <property type="evidence" value="ECO:0007669"/>
    <property type="project" value="InterPro"/>
</dbReference>
<evidence type="ECO:0000256" key="7">
    <source>
        <dbReference type="RuleBase" id="RU361193"/>
    </source>
</evidence>
<reference evidence="8 9" key="1">
    <citation type="journal article" date="2019" name="Environ. Microbiol.">
        <title>At the nexus of three kingdoms: the genome of the mycorrhizal fungus Gigaspora margarita provides insights into plant, endobacterial and fungal interactions.</title>
        <authorList>
            <person name="Venice F."/>
            <person name="Ghignone S."/>
            <person name="Salvioli di Fossalunga A."/>
            <person name="Amselem J."/>
            <person name="Novero M."/>
            <person name="Xianan X."/>
            <person name="Sedzielewska Toro K."/>
            <person name="Morin E."/>
            <person name="Lipzen A."/>
            <person name="Grigoriev I.V."/>
            <person name="Henrissat B."/>
            <person name="Martin F.M."/>
            <person name="Bonfante P."/>
        </authorList>
    </citation>
    <scope>NUCLEOTIDE SEQUENCE [LARGE SCALE GENOMIC DNA]</scope>
    <source>
        <strain evidence="8 9">BEG34</strain>
    </source>
</reference>
<dbReference type="GO" id="GO:0005509">
    <property type="term" value="F:calcium ion binding"/>
    <property type="evidence" value="ECO:0007669"/>
    <property type="project" value="InterPro"/>
</dbReference>
<evidence type="ECO:0000256" key="2">
    <source>
        <dbReference type="ARBA" id="ARBA00007658"/>
    </source>
</evidence>
<comment type="cofactor">
    <cofactor evidence="6">
        <name>Ca(2+)</name>
        <dbReference type="ChEBI" id="CHEBI:29108"/>
    </cofactor>
</comment>
<dbReference type="Pfam" id="PF01532">
    <property type="entry name" value="Glyco_hydro_47"/>
    <property type="match status" value="1"/>
</dbReference>
<evidence type="ECO:0000256" key="6">
    <source>
        <dbReference type="PIRSR" id="PIRSR601382-2"/>
    </source>
</evidence>
<dbReference type="EMBL" id="WTPW01001591">
    <property type="protein sequence ID" value="KAF0427421.1"/>
    <property type="molecule type" value="Genomic_DNA"/>
</dbReference>
<dbReference type="OrthoDB" id="8118055at2759"/>
<dbReference type="PANTHER" id="PTHR45679">
    <property type="entry name" value="ER DEGRADATION-ENHANCING ALPHA-MANNOSIDASE-LIKE PROTEIN 2"/>
    <property type="match status" value="1"/>
</dbReference>
<dbReference type="InterPro" id="IPR001382">
    <property type="entry name" value="Glyco_hydro_47"/>
</dbReference>
<dbReference type="Gene3D" id="1.50.10.10">
    <property type="match status" value="1"/>
</dbReference>
<dbReference type="InterPro" id="IPR012341">
    <property type="entry name" value="6hp_glycosidase-like_sf"/>
</dbReference>
<proteinExistence type="inferred from homology"/>
<organism evidence="8 9">
    <name type="scientific">Gigaspora margarita</name>
    <dbReference type="NCBI Taxonomy" id="4874"/>
    <lineage>
        <taxon>Eukaryota</taxon>
        <taxon>Fungi</taxon>
        <taxon>Fungi incertae sedis</taxon>
        <taxon>Mucoromycota</taxon>
        <taxon>Glomeromycotina</taxon>
        <taxon>Glomeromycetes</taxon>
        <taxon>Diversisporales</taxon>
        <taxon>Gigasporaceae</taxon>
        <taxon>Gigaspora</taxon>
    </lineage>
</organism>